<organism evidence="5 6">
    <name type="scientific">Psylliodes chrysocephalus</name>
    <dbReference type="NCBI Taxonomy" id="3402493"/>
    <lineage>
        <taxon>Eukaryota</taxon>
        <taxon>Metazoa</taxon>
        <taxon>Ecdysozoa</taxon>
        <taxon>Arthropoda</taxon>
        <taxon>Hexapoda</taxon>
        <taxon>Insecta</taxon>
        <taxon>Pterygota</taxon>
        <taxon>Neoptera</taxon>
        <taxon>Endopterygota</taxon>
        <taxon>Coleoptera</taxon>
        <taxon>Polyphaga</taxon>
        <taxon>Cucujiformia</taxon>
        <taxon>Chrysomeloidea</taxon>
        <taxon>Chrysomelidae</taxon>
        <taxon>Galerucinae</taxon>
        <taxon>Alticini</taxon>
        <taxon>Psylliodes</taxon>
    </lineage>
</organism>
<dbReference type="OrthoDB" id="10028421at2759"/>
<dbReference type="PANTHER" id="PTHR19212">
    <property type="entry name" value="LEUCINE RICH REPEAT IN FLII INTERACTING PROTEIN"/>
    <property type="match status" value="1"/>
</dbReference>
<keyword evidence="2 3" id="KW-0175">Coiled coil</keyword>
<dbReference type="Pfam" id="PF09738">
    <property type="entry name" value="LRRFIP"/>
    <property type="match status" value="1"/>
</dbReference>
<gene>
    <name evidence="5" type="ORF">PSYICH_LOCUS15403</name>
</gene>
<dbReference type="PANTHER" id="PTHR19212:SF0">
    <property type="entry name" value="LD07988P"/>
    <property type="match status" value="1"/>
</dbReference>
<proteinExistence type="inferred from homology"/>
<evidence type="ECO:0008006" key="7">
    <source>
        <dbReference type="Google" id="ProtNLM"/>
    </source>
</evidence>
<accession>A0A9P0GIR2</accession>
<dbReference type="AlphaFoldDB" id="A0A9P0GIR2"/>
<evidence type="ECO:0000256" key="3">
    <source>
        <dbReference type="SAM" id="Coils"/>
    </source>
</evidence>
<dbReference type="Gene3D" id="1.20.5.4090">
    <property type="match status" value="1"/>
</dbReference>
<feature type="region of interest" description="Disordered" evidence="4">
    <location>
        <begin position="27"/>
        <end position="54"/>
    </location>
</feature>
<name>A0A9P0GIR2_9CUCU</name>
<feature type="coiled-coil region" evidence="3">
    <location>
        <begin position="142"/>
        <end position="204"/>
    </location>
</feature>
<dbReference type="InterPro" id="IPR019139">
    <property type="entry name" value="LRRFIP1/2"/>
</dbReference>
<evidence type="ECO:0000256" key="4">
    <source>
        <dbReference type="SAM" id="MobiDB-lite"/>
    </source>
</evidence>
<feature type="coiled-coil region" evidence="3">
    <location>
        <begin position="79"/>
        <end position="106"/>
    </location>
</feature>
<reference evidence="5" key="1">
    <citation type="submission" date="2022-01" db="EMBL/GenBank/DDBJ databases">
        <authorList>
            <person name="King R."/>
        </authorList>
    </citation>
    <scope>NUCLEOTIDE SEQUENCE</scope>
</reference>
<feature type="region of interest" description="Disordered" evidence="4">
    <location>
        <begin position="303"/>
        <end position="331"/>
    </location>
</feature>
<keyword evidence="6" id="KW-1185">Reference proteome</keyword>
<dbReference type="GO" id="GO:0006355">
    <property type="term" value="P:regulation of DNA-templated transcription"/>
    <property type="evidence" value="ECO:0007669"/>
    <property type="project" value="InterPro"/>
</dbReference>
<sequence length="417" mass="47453">MSVDNADVTKVEENNNKIFICGTTTTETSDYVDETDDSDNNAIGESDDDSGQDNVIGAFMNSTSQEAEARLWAKRQARAEAREIRMRELERQQKEQEENADRQFDMLTSEPTSLVRTPRSAGTRYLSSRRSSEDSLEDGGSLRELRHELKEVEEKFRKAMIANAQLDNDKSAQTYQLELLKDRLEELEEDHSQLKREHRDKCREYQTLKSICTKLKDDLAFAKYELDERDRLIAEKGLVIVGEEVPADEDGTQHPPKKALVSVENAHLLETAGDGSLDVRLSRFLKEKTELQDQISHLKLELEEEKSKRRKPSSGGTLNGPSSDYDYDDIQREASKQLSDWKFRAQKAEQDTATLQATVARLESQVIRYKTASEVSEQSEEALKAEKRKLQREDSNSLEESDSLTDLTDATDVSESI</sequence>
<comment type="similarity">
    <text evidence="1">Belongs to the LRRFIP family.</text>
</comment>
<feature type="region of interest" description="Disordered" evidence="4">
    <location>
        <begin position="111"/>
        <end position="140"/>
    </location>
</feature>
<dbReference type="EMBL" id="OV651821">
    <property type="protein sequence ID" value="CAH1115099.1"/>
    <property type="molecule type" value="Genomic_DNA"/>
</dbReference>
<evidence type="ECO:0000313" key="6">
    <source>
        <dbReference type="Proteomes" id="UP001153636"/>
    </source>
</evidence>
<evidence type="ECO:0000256" key="1">
    <source>
        <dbReference type="ARBA" id="ARBA00008275"/>
    </source>
</evidence>
<feature type="compositionally biased region" description="Acidic residues" evidence="4">
    <location>
        <begin position="30"/>
        <end position="51"/>
    </location>
</feature>
<evidence type="ECO:0000256" key="2">
    <source>
        <dbReference type="ARBA" id="ARBA00023054"/>
    </source>
</evidence>
<protein>
    <recommendedName>
        <fullName evidence="7">Leucine-rich repeat flightless-interacting protein 2</fullName>
    </recommendedName>
</protein>
<feature type="region of interest" description="Disordered" evidence="4">
    <location>
        <begin position="371"/>
        <end position="417"/>
    </location>
</feature>
<evidence type="ECO:0000313" key="5">
    <source>
        <dbReference type="EMBL" id="CAH1115099.1"/>
    </source>
</evidence>
<dbReference type="Proteomes" id="UP001153636">
    <property type="component" value="Chromosome 9"/>
</dbReference>